<dbReference type="RefSeq" id="XP_031567933.1">
    <property type="nucleotide sequence ID" value="XM_031712073.1"/>
</dbReference>
<sequence length="917" mass="103460">MWQVTAVYWLFCTTGLYLNRVNSDDVSHRVWMESSYCKSNGQRVSYDSTHSICCNDKLHNRTDDNQLYCCGQYLYSPDISICCDGRLHDISQATAKPQCCKRISYDADRFICCENGVLMKRRFRHTACCNNKTIDITRKVCCEGRVRTSTQGRTSCCGKRSYNPYKDTCCNRTVNRDIVTKSCCSKQAYDKSVSTCCNNHLTHRAGMQCCENKSYDQNTHTCCGGIITRKNHTTGCCCKQAICTLYNTQQQICCNGMVVPKGGHVGCCGADIYDVTMQVCCGNITLGAGPSNWRCCGNIPYNSNKQICCRNIIQAKTNKDMRCCGNKAYDPYIFQCEDYFYNHVIPINGKYCDRRVYDPDDDLCCHVSVVPKTYGQRTACCNQQVYDKDRYVCCDGVINPIPAGIPQCCRHNAYNILKNKCDVASGEIISRSNRFVRFCGAQMVEYDTRKYLCCNGTTYGPGNVCCKGSVERLPGISLGQGKCCGQYPYDNNKYICCHGNLYSNFKGNKCCGAKPYNASTHACCQGNIYPEGFTCCKGVVHLTPGVQLGKGKCCGGIGYNRKRQICCAKKVFTRKSRKMKCCGTRPYDKSRNIFICCHATLSVIGHHGRNVCCRKEPYSPILETCCRGRVHTKRNATCCGQNIYDPLKSICCSNTVYSIHKYGKDCCRKMAYNASTQVCRSGSVFPKVLCGQKIYDNRTQMCCGGRIRQKGAYIRCCVKRSYNIVKSICCNGKVRPNTRICCSNRVYSAKGFGCCGGFALRKNHPHLKCCAGQVYEVAQYRCKRNKIVAKGKLQRKMCMKESAFAFLGELQSIGRVYHSFKLLSVIKGEPNIQVGATMKVLYKHAQFQRLKKRTGQTYLLAGRIVWKDSFMMEKVFLYRPWRKKLQEKLEALVKSCHLIGAAHPVVKTRFFKAFGRM</sequence>
<dbReference type="KEGG" id="aten:116302712"/>
<evidence type="ECO:0000256" key="1">
    <source>
        <dbReference type="SAM" id="SignalP"/>
    </source>
</evidence>
<name>A0A6P8INI5_ACTTE</name>
<dbReference type="InParanoid" id="A0A6P8INI5"/>
<accession>A0A6P8INI5</accession>
<feature type="chain" id="PRO_5027654923" evidence="1">
    <location>
        <begin position="24"/>
        <end position="917"/>
    </location>
</feature>
<feature type="domain" description="Galaxin-like repeats" evidence="2">
    <location>
        <begin position="43"/>
        <end position="171"/>
    </location>
</feature>
<keyword evidence="3" id="KW-1185">Reference proteome</keyword>
<protein>
    <submittedName>
        <fullName evidence="4">Uncharacterized protein LOC116302712</fullName>
    </submittedName>
</protein>
<dbReference type="Proteomes" id="UP000515163">
    <property type="component" value="Unplaced"/>
</dbReference>
<evidence type="ECO:0000259" key="2">
    <source>
        <dbReference type="Pfam" id="PF24748"/>
    </source>
</evidence>
<gene>
    <name evidence="4" type="primary">LOC116302712</name>
</gene>
<feature type="signal peptide" evidence="1">
    <location>
        <begin position="1"/>
        <end position="23"/>
    </location>
</feature>
<dbReference type="InterPro" id="IPR056601">
    <property type="entry name" value="Galaxin_dom"/>
</dbReference>
<feature type="domain" description="Galaxin-like repeats" evidence="2">
    <location>
        <begin position="208"/>
        <end position="336"/>
    </location>
</feature>
<feature type="domain" description="Galaxin-like repeats" evidence="2">
    <location>
        <begin position="552"/>
        <end position="680"/>
    </location>
</feature>
<keyword evidence="1" id="KW-0732">Signal</keyword>
<dbReference type="InterPro" id="IPR055284">
    <property type="entry name" value="Galaxin-like"/>
</dbReference>
<feature type="domain" description="Galaxin-like repeats" evidence="2">
    <location>
        <begin position="690"/>
        <end position="801"/>
    </location>
</feature>
<dbReference type="PANTHER" id="PTHR34490">
    <property type="entry name" value="PROTEIN CBG12054-RELATED"/>
    <property type="match status" value="1"/>
</dbReference>
<dbReference type="OrthoDB" id="419529at2759"/>
<evidence type="ECO:0000313" key="4">
    <source>
        <dbReference type="RefSeq" id="XP_031567933.1"/>
    </source>
</evidence>
<dbReference type="GeneID" id="116302712"/>
<dbReference type="PANTHER" id="PTHR34490:SF3">
    <property type="entry name" value="GALAXIN-LIKE ISOFORM X2"/>
    <property type="match status" value="1"/>
</dbReference>
<reference evidence="4" key="1">
    <citation type="submission" date="2025-08" db="UniProtKB">
        <authorList>
            <consortium name="RefSeq"/>
        </authorList>
    </citation>
    <scope>IDENTIFICATION</scope>
    <source>
        <tissue evidence="4">Tentacle</tissue>
    </source>
</reference>
<organism evidence="3 4">
    <name type="scientific">Actinia tenebrosa</name>
    <name type="common">Australian red waratah sea anemone</name>
    <dbReference type="NCBI Taxonomy" id="6105"/>
    <lineage>
        <taxon>Eukaryota</taxon>
        <taxon>Metazoa</taxon>
        <taxon>Cnidaria</taxon>
        <taxon>Anthozoa</taxon>
        <taxon>Hexacorallia</taxon>
        <taxon>Actiniaria</taxon>
        <taxon>Actiniidae</taxon>
        <taxon>Actinia</taxon>
    </lineage>
</organism>
<evidence type="ECO:0000313" key="3">
    <source>
        <dbReference type="Proteomes" id="UP000515163"/>
    </source>
</evidence>
<dbReference type="Pfam" id="PF24748">
    <property type="entry name" value="Galaxin_repeat"/>
    <property type="match status" value="5"/>
</dbReference>
<dbReference type="AlphaFoldDB" id="A0A6P8INI5"/>
<feature type="domain" description="Galaxin-like repeats" evidence="2">
    <location>
        <begin position="346"/>
        <end position="456"/>
    </location>
</feature>
<proteinExistence type="predicted"/>